<dbReference type="GO" id="GO:0000978">
    <property type="term" value="F:RNA polymerase II cis-regulatory region sequence-specific DNA binding"/>
    <property type="evidence" value="ECO:0007669"/>
    <property type="project" value="TreeGrafter"/>
</dbReference>
<dbReference type="PANTHER" id="PTHR24327:SF41">
    <property type="entry name" value="BRAIN-SPECIFIC HOMEOBOX PROTEIN"/>
    <property type="match status" value="1"/>
</dbReference>
<feature type="compositionally biased region" description="Basic and acidic residues" evidence="6">
    <location>
        <begin position="221"/>
        <end position="231"/>
    </location>
</feature>
<evidence type="ECO:0000313" key="9">
    <source>
        <dbReference type="Proteomes" id="UP000030671"/>
    </source>
</evidence>
<sequence length="290" mass="32251">MAPVRHDISRTSSIASMSSDDIPNIDVEGLCGSAKRTRKRFTNLQLMMLEQLFHRTSHPTRDEREALAAEVGMESKSVTIWFQNRRQTERRATLHNATSSANAARVPVPTSSVPFPIQTPSTTRRRVSSIPSSSSSYFAPETPFNRRPSLDHVASRSELRTAPPRTPSRRHDPSKSLWDNMPSSPLAPPSPPAREYVEFGKNKRTRTLEWACAAARLADKEKGRAKMSKVEDGDETEEEDPQEAITPMGSLTGIDPSWEKKKESQNQDATVNDDVMTAALVLCGLGRRPT</sequence>
<feature type="compositionally biased region" description="Basic and acidic residues" evidence="6">
    <location>
        <begin position="148"/>
        <end position="159"/>
    </location>
</feature>
<protein>
    <recommendedName>
        <fullName evidence="7">Homeobox domain-containing protein</fullName>
    </recommendedName>
</protein>
<dbReference type="InterPro" id="IPR001356">
    <property type="entry name" value="HD"/>
</dbReference>
<evidence type="ECO:0000256" key="2">
    <source>
        <dbReference type="ARBA" id="ARBA00023155"/>
    </source>
</evidence>
<dbReference type="EMBL" id="KI925454">
    <property type="protein sequence ID" value="ETW86636.1"/>
    <property type="molecule type" value="Genomic_DNA"/>
</dbReference>
<name>W4KNK4_HETIT</name>
<feature type="region of interest" description="Disordered" evidence="6">
    <location>
        <begin position="221"/>
        <end position="274"/>
    </location>
</feature>
<evidence type="ECO:0000256" key="3">
    <source>
        <dbReference type="ARBA" id="ARBA00023242"/>
    </source>
</evidence>
<dbReference type="AlphaFoldDB" id="W4KNK4"/>
<evidence type="ECO:0000259" key="7">
    <source>
        <dbReference type="PROSITE" id="PS50071"/>
    </source>
</evidence>
<dbReference type="InterPro" id="IPR017970">
    <property type="entry name" value="Homeobox_CS"/>
</dbReference>
<dbReference type="Pfam" id="PF00046">
    <property type="entry name" value="Homeodomain"/>
    <property type="match status" value="1"/>
</dbReference>
<keyword evidence="1 4" id="KW-0238">DNA-binding</keyword>
<dbReference type="HOGENOM" id="CLU_787793_0_0_1"/>
<evidence type="ECO:0000256" key="1">
    <source>
        <dbReference type="ARBA" id="ARBA00023125"/>
    </source>
</evidence>
<dbReference type="PROSITE" id="PS00027">
    <property type="entry name" value="HOMEOBOX_1"/>
    <property type="match status" value="1"/>
</dbReference>
<reference evidence="8 9" key="1">
    <citation type="journal article" date="2012" name="New Phytol.">
        <title>Insight into trade-off between wood decay and parasitism from the genome of a fungal forest pathogen.</title>
        <authorList>
            <person name="Olson A."/>
            <person name="Aerts A."/>
            <person name="Asiegbu F."/>
            <person name="Belbahri L."/>
            <person name="Bouzid O."/>
            <person name="Broberg A."/>
            <person name="Canback B."/>
            <person name="Coutinho P.M."/>
            <person name="Cullen D."/>
            <person name="Dalman K."/>
            <person name="Deflorio G."/>
            <person name="van Diepen L.T."/>
            <person name="Dunand C."/>
            <person name="Duplessis S."/>
            <person name="Durling M."/>
            <person name="Gonthier P."/>
            <person name="Grimwood J."/>
            <person name="Fossdal C.G."/>
            <person name="Hansson D."/>
            <person name="Henrissat B."/>
            <person name="Hietala A."/>
            <person name="Himmelstrand K."/>
            <person name="Hoffmeister D."/>
            <person name="Hogberg N."/>
            <person name="James T.Y."/>
            <person name="Karlsson M."/>
            <person name="Kohler A."/>
            <person name="Kues U."/>
            <person name="Lee Y.H."/>
            <person name="Lin Y.C."/>
            <person name="Lind M."/>
            <person name="Lindquist E."/>
            <person name="Lombard V."/>
            <person name="Lucas S."/>
            <person name="Lunden K."/>
            <person name="Morin E."/>
            <person name="Murat C."/>
            <person name="Park J."/>
            <person name="Raffaello T."/>
            <person name="Rouze P."/>
            <person name="Salamov A."/>
            <person name="Schmutz J."/>
            <person name="Solheim H."/>
            <person name="Stahlberg J."/>
            <person name="Velez H."/>
            <person name="de Vries R.P."/>
            <person name="Wiebenga A."/>
            <person name="Woodward S."/>
            <person name="Yakovlev I."/>
            <person name="Garbelotto M."/>
            <person name="Martin F."/>
            <person name="Grigoriev I.V."/>
            <person name="Stenlid J."/>
        </authorList>
    </citation>
    <scope>NUCLEOTIDE SEQUENCE [LARGE SCALE GENOMIC DNA]</scope>
    <source>
        <strain evidence="8 9">TC 32-1</strain>
    </source>
</reference>
<dbReference type="SMART" id="SM00389">
    <property type="entry name" value="HOX"/>
    <property type="match status" value="1"/>
</dbReference>
<accession>W4KNK4</accession>
<evidence type="ECO:0000256" key="4">
    <source>
        <dbReference type="PROSITE-ProRule" id="PRU00108"/>
    </source>
</evidence>
<dbReference type="eggNOG" id="ENOG502SG9K">
    <property type="taxonomic scope" value="Eukaryota"/>
</dbReference>
<dbReference type="CDD" id="cd00086">
    <property type="entry name" value="homeodomain"/>
    <property type="match status" value="1"/>
</dbReference>
<feature type="region of interest" description="Disordered" evidence="6">
    <location>
        <begin position="95"/>
        <end position="196"/>
    </location>
</feature>
<evidence type="ECO:0000256" key="5">
    <source>
        <dbReference type="RuleBase" id="RU000682"/>
    </source>
</evidence>
<dbReference type="Proteomes" id="UP000030671">
    <property type="component" value="Unassembled WGS sequence"/>
</dbReference>
<dbReference type="GeneID" id="20674524"/>
<dbReference type="PANTHER" id="PTHR24327">
    <property type="entry name" value="HOMEOBOX PROTEIN"/>
    <property type="match status" value="1"/>
</dbReference>
<dbReference type="KEGG" id="hir:HETIRDRAFT_431289"/>
<dbReference type="InParanoid" id="W4KNK4"/>
<dbReference type="InterPro" id="IPR050460">
    <property type="entry name" value="Distal-less_Homeobox_TF"/>
</dbReference>
<evidence type="ECO:0000313" key="8">
    <source>
        <dbReference type="EMBL" id="ETW86636.1"/>
    </source>
</evidence>
<dbReference type="Gene3D" id="1.10.10.60">
    <property type="entry name" value="Homeodomain-like"/>
    <property type="match status" value="1"/>
</dbReference>
<feature type="domain" description="Homeobox" evidence="7">
    <location>
        <begin position="32"/>
        <end position="92"/>
    </location>
</feature>
<keyword evidence="9" id="KW-1185">Reference proteome</keyword>
<dbReference type="SUPFAM" id="SSF46689">
    <property type="entry name" value="Homeodomain-like"/>
    <property type="match status" value="1"/>
</dbReference>
<evidence type="ECO:0000256" key="6">
    <source>
        <dbReference type="SAM" id="MobiDB-lite"/>
    </source>
</evidence>
<dbReference type="PROSITE" id="PS50071">
    <property type="entry name" value="HOMEOBOX_2"/>
    <property type="match status" value="1"/>
</dbReference>
<dbReference type="GO" id="GO:0000981">
    <property type="term" value="F:DNA-binding transcription factor activity, RNA polymerase II-specific"/>
    <property type="evidence" value="ECO:0007669"/>
    <property type="project" value="InterPro"/>
</dbReference>
<organism evidence="8 9">
    <name type="scientific">Heterobasidion irregulare (strain TC 32-1)</name>
    <dbReference type="NCBI Taxonomy" id="747525"/>
    <lineage>
        <taxon>Eukaryota</taxon>
        <taxon>Fungi</taxon>
        <taxon>Dikarya</taxon>
        <taxon>Basidiomycota</taxon>
        <taxon>Agaricomycotina</taxon>
        <taxon>Agaricomycetes</taxon>
        <taxon>Russulales</taxon>
        <taxon>Bondarzewiaceae</taxon>
        <taxon>Heterobasidion</taxon>
        <taxon>Heterobasidion annosum species complex</taxon>
    </lineage>
</organism>
<dbReference type="RefSeq" id="XP_009540639.1">
    <property type="nucleotide sequence ID" value="XM_009542344.1"/>
</dbReference>
<gene>
    <name evidence="8" type="ORF">HETIRDRAFT_431289</name>
</gene>
<dbReference type="InterPro" id="IPR009057">
    <property type="entry name" value="Homeodomain-like_sf"/>
</dbReference>
<feature type="compositionally biased region" description="Acidic residues" evidence="6">
    <location>
        <begin position="232"/>
        <end position="242"/>
    </location>
</feature>
<dbReference type="GO" id="GO:0005634">
    <property type="term" value="C:nucleus"/>
    <property type="evidence" value="ECO:0007669"/>
    <property type="project" value="UniProtKB-SubCell"/>
</dbReference>
<feature type="DNA-binding region" description="Homeobox" evidence="4">
    <location>
        <begin position="34"/>
        <end position="93"/>
    </location>
</feature>
<keyword evidence="2 4" id="KW-0371">Homeobox</keyword>
<keyword evidence="3 4" id="KW-0539">Nucleus</keyword>
<proteinExistence type="predicted"/>
<comment type="subcellular location">
    <subcellularLocation>
        <location evidence="4 5">Nucleus</location>
    </subcellularLocation>
</comment>
<dbReference type="OrthoDB" id="6159439at2759"/>